<dbReference type="RefSeq" id="WP_159599495.1">
    <property type="nucleotide sequence ID" value="NZ_CACSAS010000001.1"/>
</dbReference>
<accession>A0A5S9PCY1</accession>
<gene>
    <name evidence="1" type="ORF">STARVERO_02764</name>
</gene>
<protein>
    <submittedName>
        <fullName evidence="1">Uncharacterized protein</fullName>
    </submittedName>
</protein>
<dbReference type="Proteomes" id="UP000433050">
    <property type="component" value="Unassembled WGS sequence"/>
</dbReference>
<organism evidence="1 2">
    <name type="scientific">Starkeya nomas</name>
    <dbReference type="NCBI Taxonomy" id="2666134"/>
    <lineage>
        <taxon>Bacteria</taxon>
        <taxon>Pseudomonadati</taxon>
        <taxon>Pseudomonadota</taxon>
        <taxon>Alphaproteobacteria</taxon>
        <taxon>Hyphomicrobiales</taxon>
        <taxon>Xanthobacteraceae</taxon>
        <taxon>Starkeya</taxon>
    </lineage>
</organism>
<dbReference type="EMBL" id="CACSAS010000001">
    <property type="protein sequence ID" value="CAA0101460.1"/>
    <property type="molecule type" value="Genomic_DNA"/>
</dbReference>
<sequence length="85" mass="9320">MDPSAIPPALIPPLRLRAGRELVDIATLDEALAFAERNPQPHGDYEGMIRRLQAASSTEDIIEAGNAFRWWAESNALIVEPGLPE</sequence>
<evidence type="ECO:0000313" key="1">
    <source>
        <dbReference type="EMBL" id="CAA0101460.1"/>
    </source>
</evidence>
<proteinExistence type="predicted"/>
<evidence type="ECO:0000313" key="2">
    <source>
        <dbReference type="Proteomes" id="UP000433050"/>
    </source>
</evidence>
<name>A0A5S9PCY1_9HYPH</name>
<reference evidence="1 2" key="1">
    <citation type="submission" date="2019-12" db="EMBL/GenBank/DDBJ databases">
        <authorList>
            <person name="Reyes-Prieto M."/>
        </authorList>
    </citation>
    <scope>NUCLEOTIDE SEQUENCE [LARGE SCALE GENOMIC DNA]</scope>
    <source>
        <strain evidence="1">HF14-78462</strain>
    </source>
</reference>
<keyword evidence="2" id="KW-1185">Reference proteome</keyword>
<dbReference type="AlphaFoldDB" id="A0A5S9PCY1"/>